<dbReference type="SUPFAM" id="SSF82866">
    <property type="entry name" value="Multidrug efflux transporter AcrB transmembrane domain"/>
    <property type="match status" value="1"/>
</dbReference>
<dbReference type="EMBL" id="BBZA01000063">
    <property type="protein sequence ID" value="GAP62577.1"/>
    <property type="molecule type" value="Genomic_DNA"/>
</dbReference>
<evidence type="ECO:0000256" key="5">
    <source>
        <dbReference type="ARBA" id="ARBA00022927"/>
    </source>
</evidence>
<dbReference type="InParanoid" id="A0A0N0RFG8"/>
<dbReference type="InterPro" id="IPR022646">
    <property type="entry name" value="SecD/SecF_CS"/>
</dbReference>
<evidence type="ECO:0000313" key="11">
    <source>
        <dbReference type="EMBL" id="GAP62577.1"/>
    </source>
</evidence>
<evidence type="ECO:0000256" key="7">
    <source>
        <dbReference type="ARBA" id="ARBA00023010"/>
    </source>
</evidence>
<evidence type="ECO:0000313" key="14">
    <source>
        <dbReference type="Proteomes" id="UP000050502"/>
    </source>
</evidence>
<keyword evidence="2 9" id="KW-0813">Transport</keyword>
<dbReference type="RefSeq" id="WP_054492484.1">
    <property type="nucleotide sequence ID" value="NZ_BBZA01000063.1"/>
</dbReference>
<keyword evidence="8 9" id="KW-0472">Membrane</keyword>
<dbReference type="Proteomes" id="UP000037784">
    <property type="component" value="Unassembled WGS sequence"/>
</dbReference>
<dbReference type="GO" id="GO:0015450">
    <property type="term" value="F:protein-transporting ATPase activity"/>
    <property type="evidence" value="ECO:0007669"/>
    <property type="project" value="InterPro"/>
</dbReference>
<dbReference type="PANTHER" id="PTHR30081:SF8">
    <property type="entry name" value="PROTEIN TRANSLOCASE SUBUNIT SECF"/>
    <property type="match status" value="1"/>
</dbReference>
<evidence type="ECO:0000313" key="13">
    <source>
        <dbReference type="Proteomes" id="UP000037784"/>
    </source>
</evidence>
<keyword evidence="7 9" id="KW-0811">Translocation</keyword>
<keyword evidence="3 9" id="KW-1003">Cell membrane</keyword>
<dbReference type="InterPro" id="IPR048634">
    <property type="entry name" value="SecD_SecF_C"/>
</dbReference>
<dbReference type="AlphaFoldDB" id="A0A0N0RFG8"/>
<feature type="domain" description="Protein export membrane protein SecD/SecF C-terminal" evidence="10">
    <location>
        <begin position="106"/>
        <end position="291"/>
    </location>
</feature>
<dbReference type="PRINTS" id="PR01755">
    <property type="entry name" value="SECFTRNLCASE"/>
</dbReference>
<evidence type="ECO:0000256" key="9">
    <source>
        <dbReference type="HAMAP-Rule" id="MF_01464"/>
    </source>
</evidence>
<feature type="transmembrane region" description="Helical" evidence="9">
    <location>
        <begin position="127"/>
        <end position="146"/>
    </location>
</feature>
<evidence type="ECO:0000313" key="12">
    <source>
        <dbReference type="EMBL" id="KPL89522.1"/>
    </source>
</evidence>
<dbReference type="PANTHER" id="PTHR30081">
    <property type="entry name" value="PROTEIN-EXPORT MEMBRANE PROTEIN SEC"/>
    <property type="match status" value="1"/>
</dbReference>
<evidence type="ECO:0000256" key="3">
    <source>
        <dbReference type="ARBA" id="ARBA00022475"/>
    </source>
</evidence>
<protein>
    <recommendedName>
        <fullName evidence="9">Protein-export membrane protein SecF</fullName>
    </recommendedName>
</protein>
<dbReference type="Gene3D" id="1.20.1640.10">
    <property type="entry name" value="Multidrug efflux transporter AcrB transmembrane domain"/>
    <property type="match status" value="1"/>
</dbReference>
<dbReference type="GO" id="GO:0043952">
    <property type="term" value="P:protein transport by the Sec complex"/>
    <property type="evidence" value="ECO:0007669"/>
    <property type="project" value="UniProtKB-UniRule"/>
</dbReference>
<organism evidence="11 13">
    <name type="scientific">Ardenticatena maritima</name>
    <dbReference type="NCBI Taxonomy" id="872965"/>
    <lineage>
        <taxon>Bacteria</taxon>
        <taxon>Bacillati</taxon>
        <taxon>Chloroflexota</taxon>
        <taxon>Ardenticatenia</taxon>
        <taxon>Ardenticatenales</taxon>
        <taxon>Ardenticatenaceae</taxon>
        <taxon>Ardenticatena</taxon>
    </lineage>
</organism>
<dbReference type="STRING" id="872965.SE16_03600"/>
<dbReference type="PATRIC" id="fig|872965.6.peg.682"/>
<comment type="subunit">
    <text evidence="9">Forms a complex with SecD. Part of the essential Sec protein translocation apparatus which comprises SecA, SecYEG and auxiliary proteins SecDF. Other proteins may also be involved.</text>
</comment>
<evidence type="ECO:0000256" key="1">
    <source>
        <dbReference type="ARBA" id="ARBA00004651"/>
    </source>
</evidence>
<dbReference type="GO" id="GO:0065002">
    <property type="term" value="P:intracellular protein transmembrane transport"/>
    <property type="evidence" value="ECO:0007669"/>
    <property type="project" value="UniProtKB-UniRule"/>
</dbReference>
<feature type="transmembrane region" description="Helical" evidence="9">
    <location>
        <begin position="12"/>
        <end position="35"/>
    </location>
</feature>
<comment type="similarity">
    <text evidence="9">Belongs to the SecD/SecF family. SecF subfamily.</text>
</comment>
<comment type="subcellular location">
    <subcellularLocation>
        <location evidence="1 9">Cell membrane</location>
        <topology evidence="1 9">Multi-pass membrane protein</topology>
    </subcellularLocation>
</comment>
<reference evidence="12 14" key="2">
    <citation type="submission" date="2015-07" db="EMBL/GenBank/DDBJ databases">
        <title>Whole genome sequence of Ardenticatena maritima DSM 23922.</title>
        <authorList>
            <person name="Hemp J."/>
            <person name="Ward L.M."/>
            <person name="Pace L.A."/>
            <person name="Fischer W.W."/>
        </authorList>
    </citation>
    <scope>NUCLEOTIDE SEQUENCE [LARGE SCALE GENOMIC DNA]</scope>
    <source>
        <strain evidence="12 14">110S</strain>
    </source>
</reference>
<dbReference type="Pfam" id="PF07549">
    <property type="entry name" value="Sec_GG"/>
    <property type="match status" value="1"/>
</dbReference>
<proteinExistence type="inferred from homology"/>
<feature type="transmembrane region" description="Helical" evidence="9">
    <location>
        <begin position="239"/>
        <end position="258"/>
    </location>
</feature>
<dbReference type="HAMAP" id="MF_01464_B">
    <property type="entry name" value="SecF_B"/>
    <property type="match status" value="1"/>
</dbReference>
<dbReference type="InterPro" id="IPR005665">
    <property type="entry name" value="SecF_bac"/>
</dbReference>
<keyword evidence="4 9" id="KW-0812">Transmembrane</keyword>
<evidence type="ECO:0000256" key="4">
    <source>
        <dbReference type="ARBA" id="ARBA00022692"/>
    </source>
</evidence>
<reference evidence="11 13" key="1">
    <citation type="journal article" date="2015" name="Genome Announc.">
        <title>Draft Genome Sequence of a Heterotrophic Facultative Anaerobic Thermophilic Bacterium, Ardenticatena maritima Strain 110ST.</title>
        <authorList>
            <person name="Kawaichi S."/>
            <person name="Yoshida T."/>
            <person name="Sako Y."/>
            <person name="Nakamura R."/>
        </authorList>
    </citation>
    <scope>NUCLEOTIDE SEQUENCE [LARGE SCALE GENOMIC DNA]</scope>
    <source>
        <strain evidence="11 13">110S</strain>
    </source>
</reference>
<sequence>MWDIIGKRKFFFTFSAIVLGLGILAMLVWGVRLAIDFTGGTLLEVEFTNLQTEIQPADVVSMLEEMGYKGAIVQTVGESGLLLRLPPLQPEERRPILDALQEKYGPLVEQRFESVGPAVGTEVTQRAILAVAMASVGILLYLAFAFRNVPNPFRYGATAIVALVHDALVVIGTAAIMGKFFGWEVDALFLTAVLTVIGFSVHDTIVVFDRVRENRLKYRLAPFEEVVNHSVIQTLDRSINTQLTALFTLTAILLFGGVTIRQFIFWLIVGFVSGTYSSICIAAPLLVAWEKGELKRLIPGRANGKAAAA</sequence>
<dbReference type="Proteomes" id="UP000050502">
    <property type="component" value="Unassembled WGS sequence"/>
</dbReference>
<evidence type="ECO:0000259" key="10">
    <source>
        <dbReference type="Pfam" id="PF02355"/>
    </source>
</evidence>
<keyword evidence="6 9" id="KW-1133">Transmembrane helix</keyword>
<dbReference type="InterPro" id="IPR022645">
    <property type="entry name" value="SecD/SecF_bac"/>
</dbReference>
<dbReference type="GO" id="GO:0006605">
    <property type="term" value="P:protein targeting"/>
    <property type="evidence" value="ECO:0007669"/>
    <property type="project" value="UniProtKB-UniRule"/>
</dbReference>
<evidence type="ECO:0000256" key="2">
    <source>
        <dbReference type="ARBA" id="ARBA00022448"/>
    </source>
</evidence>
<keyword evidence="5 9" id="KW-0653">Protein transport</keyword>
<evidence type="ECO:0000256" key="8">
    <source>
        <dbReference type="ARBA" id="ARBA00023136"/>
    </source>
</evidence>
<keyword evidence="13" id="KW-1185">Reference proteome</keyword>
<accession>A0A0N0RFG8</accession>
<name>A0A0N0RFG8_9CHLR</name>
<dbReference type="EMBL" id="LGKN01000003">
    <property type="protein sequence ID" value="KPL89522.1"/>
    <property type="molecule type" value="Genomic_DNA"/>
</dbReference>
<comment type="caution">
    <text evidence="11">The sequence shown here is derived from an EMBL/GenBank/DDBJ whole genome shotgun (WGS) entry which is preliminary data.</text>
</comment>
<comment type="function">
    <text evidence="9">Part of the Sec protein translocase complex. Interacts with the SecYEG preprotein conducting channel. SecDF uses the proton motive force (PMF) to complete protein translocation after the ATP-dependent function of SecA.</text>
</comment>
<feature type="transmembrane region" description="Helical" evidence="9">
    <location>
        <begin position="187"/>
        <end position="208"/>
    </location>
</feature>
<evidence type="ECO:0000256" key="6">
    <source>
        <dbReference type="ARBA" id="ARBA00022989"/>
    </source>
</evidence>
<reference evidence="13" key="3">
    <citation type="submission" date="2015-08" db="EMBL/GenBank/DDBJ databases">
        <title>Draft Genome Sequence of a Heterotrophic Facultative Anaerobic Bacterium Ardenticatena maritima Strain 110S.</title>
        <authorList>
            <person name="Kawaichi S."/>
            <person name="Yoshida T."/>
            <person name="Sako Y."/>
            <person name="Nakamura R."/>
        </authorList>
    </citation>
    <scope>NUCLEOTIDE SEQUENCE [LARGE SCALE GENOMIC DNA]</scope>
    <source>
        <strain evidence="13">110S</strain>
    </source>
</reference>
<feature type="transmembrane region" description="Helical" evidence="9">
    <location>
        <begin position="158"/>
        <end position="181"/>
    </location>
</feature>
<dbReference type="GO" id="GO:0005886">
    <property type="term" value="C:plasma membrane"/>
    <property type="evidence" value="ECO:0007669"/>
    <property type="project" value="UniProtKB-SubCell"/>
</dbReference>
<dbReference type="OrthoDB" id="9805019at2"/>
<dbReference type="NCBIfam" id="TIGR00966">
    <property type="entry name" value="transloc_SecF"/>
    <property type="match status" value="1"/>
</dbReference>
<dbReference type="Pfam" id="PF02355">
    <property type="entry name" value="SecD_SecF_C"/>
    <property type="match status" value="1"/>
</dbReference>
<feature type="transmembrane region" description="Helical" evidence="9">
    <location>
        <begin position="264"/>
        <end position="289"/>
    </location>
</feature>
<gene>
    <name evidence="9 11" type="primary">secF</name>
    <name evidence="11" type="ORF">ARMA_1000</name>
    <name evidence="12" type="ORF">SE16_03600</name>
</gene>
<dbReference type="InterPro" id="IPR022813">
    <property type="entry name" value="SecD/SecF_arch_bac"/>
</dbReference>